<protein>
    <recommendedName>
        <fullName evidence="2 3">Small ribosomal subunit protein bS6</fullName>
    </recommendedName>
</protein>
<dbReference type="GO" id="GO:1990904">
    <property type="term" value="C:ribonucleoprotein complex"/>
    <property type="evidence" value="ECO:0007669"/>
    <property type="project" value="UniProtKB-KW"/>
</dbReference>
<dbReference type="Proteomes" id="UP000034087">
    <property type="component" value="Unassembled WGS sequence"/>
</dbReference>
<evidence type="ECO:0000256" key="3">
    <source>
        <dbReference type="HAMAP-Rule" id="MF_00360"/>
    </source>
</evidence>
<sequence>MNLKSSHATISPMDKDNKLYEVAYLISPAYSEEEAQNFQQSLKSHVQSLGGVIDNDGEVIKRRLFYPIGKMTEAHLASFRFLLSPEKISELKMKLNAKEVLRFLFVLTKRQPARTYRQRIARPMDGQEKIAGLEKIAAPVERKIKQTETAAPRVEEKAAHIEEIDKKLEEILGK</sequence>
<dbReference type="GO" id="GO:0005840">
    <property type="term" value="C:ribosome"/>
    <property type="evidence" value="ECO:0007669"/>
    <property type="project" value="UniProtKB-KW"/>
</dbReference>
<dbReference type="GO" id="GO:0003735">
    <property type="term" value="F:structural constituent of ribosome"/>
    <property type="evidence" value="ECO:0007669"/>
    <property type="project" value="InterPro"/>
</dbReference>
<comment type="caution">
    <text evidence="4">The sequence shown here is derived from an EMBL/GenBank/DDBJ whole genome shotgun (WGS) entry which is preliminary data.</text>
</comment>
<dbReference type="InterPro" id="IPR014717">
    <property type="entry name" value="Transl_elong_EF1B/ribsomal_bS6"/>
</dbReference>
<dbReference type="GO" id="GO:0019843">
    <property type="term" value="F:rRNA binding"/>
    <property type="evidence" value="ECO:0007669"/>
    <property type="project" value="UniProtKB-UniRule"/>
</dbReference>
<dbReference type="InterPro" id="IPR000529">
    <property type="entry name" value="Ribosomal_bS6"/>
</dbReference>
<keyword evidence="3" id="KW-0699">rRNA-binding</keyword>
<dbReference type="GO" id="GO:0006412">
    <property type="term" value="P:translation"/>
    <property type="evidence" value="ECO:0007669"/>
    <property type="project" value="UniProtKB-UniRule"/>
</dbReference>
<proteinExistence type="inferred from homology"/>
<organism evidence="4 5">
    <name type="scientific">Candidatus Giovannonibacteria bacterium GW2011_GWA1_44_25</name>
    <dbReference type="NCBI Taxonomy" id="1618645"/>
    <lineage>
        <taxon>Bacteria</taxon>
        <taxon>Candidatus Giovannoniibacteriota</taxon>
    </lineage>
</organism>
<dbReference type="SUPFAM" id="SSF54995">
    <property type="entry name" value="Ribosomal protein S6"/>
    <property type="match status" value="1"/>
</dbReference>
<dbReference type="AlphaFoldDB" id="A0A0G1IMD7"/>
<dbReference type="Gene3D" id="3.30.70.60">
    <property type="match status" value="1"/>
</dbReference>
<dbReference type="Pfam" id="PF01250">
    <property type="entry name" value="Ribosomal_S6"/>
    <property type="match status" value="1"/>
</dbReference>
<dbReference type="CDD" id="cd00473">
    <property type="entry name" value="bS6"/>
    <property type="match status" value="1"/>
</dbReference>
<keyword evidence="3" id="KW-0694">RNA-binding</keyword>
<evidence type="ECO:0000256" key="1">
    <source>
        <dbReference type="ARBA" id="ARBA00009512"/>
    </source>
</evidence>
<dbReference type="EMBL" id="LCIR01000002">
    <property type="protein sequence ID" value="KKT60290.1"/>
    <property type="molecule type" value="Genomic_DNA"/>
</dbReference>
<name>A0A0G1IMD7_9BACT</name>
<gene>
    <name evidence="3" type="primary">rpsF</name>
    <name evidence="4" type="ORF">UW53_C0002G0042</name>
</gene>
<evidence type="ECO:0000313" key="4">
    <source>
        <dbReference type="EMBL" id="KKT60290.1"/>
    </source>
</evidence>
<accession>A0A0G1IMD7</accession>
<dbReference type="HAMAP" id="MF_00360">
    <property type="entry name" value="Ribosomal_bS6"/>
    <property type="match status" value="1"/>
</dbReference>
<dbReference type="InterPro" id="IPR035980">
    <property type="entry name" value="Ribosomal_bS6_sf"/>
</dbReference>
<dbReference type="InterPro" id="IPR020814">
    <property type="entry name" value="Ribosomal_S6_plastid/chlpt"/>
</dbReference>
<reference evidence="4 5" key="1">
    <citation type="journal article" date="2015" name="Nature">
        <title>rRNA introns, odd ribosomes, and small enigmatic genomes across a large radiation of phyla.</title>
        <authorList>
            <person name="Brown C.T."/>
            <person name="Hug L.A."/>
            <person name="Thomas B.C."/>
            <person name="Sharon I."/>
            <person name="Castelle C.J."/>
            <person name="Singh A."/>
            <person name="Wilkins M.J."/>
            <person name="Williams K.H."/>
            <person name="Banfield J.F."/>
        </authorList>
    </citation>
    <scope>NUCLEOTIDE SEQUENCE [LARGE SCALE GENOMIC DNA]</scope>
</reference>
<keyword evidence="3 4" id="KW-0689">Ribosomal protein</keyword>
<evidence type="ECO:0000256" key="2">
    <source>
        <dbReference type="ARBA" id="ARBA00035294"/>
    </source>
</evidence>
<keyword evidence="3" id="KW-0687">Ribonucleoprotein</keyword>
<comment type="function">
    <text evidence="3">Binds together with bS18 to 16S ribosomal RNA.</text>
</comment>
<evidence type="ECO:0000313" key="5">
    <source>
        <dbReference type="Proteomes" id="UP000034087"/>
    </source>
</evidence>
<comment type="similarity">
    <text evidence="1 3">Belongs to the bacterial ribosomal protein bS6 family.</text>
</comment>